<keyword evidence="3 6" id="KW-0963">Cytoplasm</keyword>
<sequence length="491" mass="54715">MAELTAPMLSATRHGYEVANQFCTEAQQLVLNAQRDFKHIRELNPKLGFLRKEWGTQSQYFKAIKAGLQQQHERLDIFTKEKRDQLEAVDRGLGQTLVVLQGRQIEPELRPRQATDNHVDTKSRPESPASVSSRHVDGGDRASQTIPAETLYSLVDDKGLQHEVNAAVAQANQVLVDVDLETFEVYGDLSFDQQHVQAQLAKQSQEHDRMLEDLESIANHHGQIQLVADDPGLLTPENWAVLERDTEEIDVILGELQEGLNLIRAIAEEMQIRTRQYEAFFRDVKRGLRHVFKMCIPAVHAAFSALARYLPASTAPATSALRASHGQPSAKPAVSSPSPSSVAVDATPSTAPLPGLELRTDVLLAECANLNAWYIEFARSYDHLLVEIDRRCRSQYQHARLAEEFAAHLTTLYQAETTERDAFTRSFGQYLPIDLCAALMPPAPQYRVEALAPPVDLPDIADHALQVAKQNIALGSTTASEMDHYIPSLEL</sequence>
<evidence type="ECO:0000313" key="10">
    <source>
        <dbReference type="Proteomes" id="UP001150569"/>
    </source>
</evidence>
<dbReference type="PANTHER" id="PTHR28005">
    <property type="entry name" value="AUTOPHAGY-RELATED PROTEIN 17"/>
    <property type="match status" value="1"/>
</dbReference>
<feature type="compositionally biased region" description="Low complexity" evidence="7">
    <location>
        <begin position="328"/>
        <end position="346"/>
    </location>
</feature>
<dbReference type="GO" id="GO:0060090">
    <property type="term" value="F:molecular adaptor activity"/>
    <property type="evidence" value="ECO:0007669"/>
    <property type="project" value="TreeGrafter"/>
</dbReference>
<evidence type="ECO:0000256" key="2">
    <source>
        <dbReference type="ARBA" id="ARBA00013806"/>
    </source>
</evidence>
<dbReference type="PANTHER" id="PTHR28005:SF1">
    <property type="entry name" value="AUTOPHAGY-RELATED PROTEIN 17"/>
    <property type="match status" value="1"/>
</dbReference>
<comment type="subcellular location">
    <subcellularLocation>
        <location evidence="6">Cytoplasm</location>
    </subcellularLocation>
    <subcellularLocation>
        <location evidence="6">Preautophagosomal structure membrane</location>
        <topology evidence="6">Peripheral membrane protein</topology>
    </subcellularLocation>
</comment>
<accession>A0A9W8AGY8</accession>
<comment type="caution">
    <text evidence="9">The sequence shown here is derived from an EMBL/GenBank/DDBJ whole genome shotgun (WGS) entry which is preliminary data.</text>
</comment>
<dbReference type="Proteomes" id="UP001150569">
    <property type="component" value="Unassembled WGS sequence"/>
</dbReference>
<name>A0A9W8AGY8_9FUNG</name>
<dbReference type="GO" id="GO:0000045">
    <property type="term" value="P:autophagosome assembly"/>
    <property type="evidence" value="ECO:0007669"/>
    <property type="project" value="TreeGrafter"/>
</dbReference>
<dbReference type="OrthoDB" id="1937984at2759"/>
<organism evidence="9 10">
    <name type="scientific">Tieghemiomyces parasiticus</name>
    <dbReference type="NCBI Taxonomy" id="78921"/>
    <lineage>
        <taxon>Eukaryota</taxon>
        <taxon>Fungi</taxon>
        <taxon>Fungi incertae sedis</taxon>
        <taxon>Zoopagomycota</taxon>
        <taxon>Kickxellomycotina</taxon>
        <taxon>Dimargaritomycetes</taxon>
        <taxon>Dimargaritales</taxon>
        <taxon>Dimargaritaceae</taxon>
        <taxon>Tieghemiomyces</taxon>
    </lineage>
</organism>
<evidence type="ECO:0000256" key="4">
    <source>
        <dbReference type="ARBA" id="ARBA00023006"/>
    </source>
</evidence>
<evidence type="ECO:0000259" key="8">
    <source>
        <dbReference type="Pfam" id="PF04108"/>
    </source>
</evidence>
<comment type="similarity">
    <text evidence="1 6">Belongs to the ATG17 family.</text>
</comment>
<feature type="compositionally biased region" description="Basic and acidic residues" evidence="7">
    <location>
        <begin position="107"/>
        <end position="125"/>
    </location>
</feature>
<reference evidence="9" key="1">
    <citation type="submission" date="2022-07" db="EMBL/GenBank/DDBJ databases">
        <title>Phylogenomic reconstructions and comparative analyses of Kickxellomycotina fungi.</title>
        <authorList>
            <person name="Reynolds N.K."/>
            <person name="Stajich J.E."/>
            <person name="Barry K."/>
            <person name="Grigoriev I.V."/>
            <person name="Crous P."/>
            <person name="Smith M.E."/>
        </authorList>
    </citation>
    <scope>NUCLEOTIDE SEQUENCE</scope>
    <source>
        <strain evidence="9">RSA 861</strain>
    </source>
</reference>
<dbReference type="GO" id="GO:0000422">
    <property type="term" value="P:autophagy of mitochondrion"/>
    <property type="evidence" value="ECO:0007669"/>
    <property type="project" value="TreeGrafter"/>
</dbReference>
<dbReference type="InterPro" id="IPR045326">
    <property type="entry name" value="ATG17-like_dom"/>
</dbReference>
<dbReference type="GO" id="GO:0034045">
    <property type="term" value="C:phagophore assembly site membrane"/>
    <property type="evidence" value="ECO:0007669"/>
    <property type="project" value="UniProtKB-SubCell"/>
</dbReference>
<evidence type="ECO:0000256" key="1">
    <source>
        <dbReference type="ARBA" id="ARBA00006259"/>
    </source>
</evidence>
<dbReference type="GO" id="GO:0034727">
    <property type="term" value="P:piecemeal microautophagy of the nucleus"/>
    <property type="evidence" value="ECO:0007669"/>
    <property type="project" value="TreeGrafter"/>
</dbReference>
<dbReference type="InterPro" id="IPR007240">
    <property type="entry name" value="Atg17"/>
</dbReference>
<evidence type="ECO:0000256" key="3">
    <source>
        <dbReference type="ARBA" id="ARBA00022490"/>
    </source>
</evidence>
<protein>
    <recommendedName>
        <fullName evidence="2 6">Autophagy-related protein 17</fullName>
    </recommendedName>
</protein>
<dbReference type="EMBL" id="JANBPT010000168">
    <property type="protein sequence ID" value="KAJ1926468.1"/>
    <property type="molecule type" value="Genomic_DNA"/>
</dbReference>
<gene>
    <name evidence="9" type="ORF">IWQ60_003775</name>
</gene>
<feature type="domain" description="Autophagy protein ATG17-like" evidence="8">
    <location>
        <begin position="19"/>
        <end position="431"/>
    </location>
</feature>
<comment type="function">
    <text evidence="6">Autophagy-specific protein that functions in response to autophagy-inducing signals as a scaffold to recruit other ATG proteins to organize preautophagosomal structure (PAS) formation. Modulates the timing and magnitude of the autophagy response, such as the size of the sequestering vesicles. Plays particularly a role in pexophagy and nucleophagy.</text>
</comment>
<dbReference type="GO" id="GO:1990316">
    <property type="term" value="C:Atg1/ULK1 kinase complex"/>
    <property type="evidence" value="ECO:0007669"/>
    <property type="project" value="TreeGrafter"/>
</dbReference>
<proteinExistence type="inferred from homology"/>
<keyword evidence="4 6" id="KW-0072">Autophagy</keyword>
<dbReference type="GO" id="GO:0030295">
    <property type="term" value="F:protein kinase activator activity"/>
    <property type="evidence" value="ECO:0007669"/>
    <property type="project" value="TreeGrafter"/>
</dbReference>
<keyword evidence="5" id="KW-0472">Membrane</keyword>
<dbReference type="AlphaFoldDB" id="A0A9W8AGY8"/>
<evidence type="ECO:0000256" key="7">
    <source>
        <dbReference type="SAM" id="MobiDB-lite"/>
    </source>
</evidence>
<feature type="region of interest" description="Disordered" evidence="7">
    <location>
        <begin position="320"/>
        <end position="346"/>
    </location>
</feature>
<evidence type="ECO:0000313" key="9">
    <source>
        <dbReference type="EMBL" id="KAJ1926468.1"/>
    </source>
</evidence>
<dbReference type="Pfam" id="PF04108">
    <property type="entry name" value="ATG17_like"/>
    <property type="match status" value="1"/>
</dbReference>
<evidence type="ECO:0000256" key="6">
    <source>
        <dbReference type="RuleBase" id="RU368080"/>
    </source>
</evidence>
<feature type="region of interest" description="Disordered" evidence="7">
    <location>
        <begin position="107"/>
        <end position="143"/>
    </location>
</feature>
<keyword evidence="10" id="KW-1185">Reference proteome</keyword>
<evidence type="ECO:0000256" key="5">
    <source>
        <dbReference type="ARBA" id="ARBA00023136"/>
    </source>
</evidence>